<dbReference type="Pfam" id="PF01578">
    <property type="entry name" value="Cytochrom_C_asm"/>
    <property type="match status" value="1"/>
</dbReference>
<keyword evidence="1" id="KW-1133">Transmembrane helix</keyword>
<feature type="transmembrane region" description="Helical" evidence="1">
    <location>
        <begin position="64"/>
        <end position="85"/>
    </location>
</feature>
<organism evidence="3 4">
    <name type="scientific">Aquirhabdus parva</name>
    <dbReference type="NCBI Taxonomy" id="2283318"/>
    <lineage>
        <taxon>Bacteria</taxon>
        <taxon>Pseudomonadati</taxon>
        <taxon>Pseudomonadota</taxon>
        <taxon>Gammaproteobacteria</taxon>
        <taxon>Moraxellales</taxon>
        <taxon>Moraxellaceae</taxon>
        <taxon>Aquirhabdus</taxon>
    </lineage>
</organism>
<dbReference type="KEGG" id="mbah:HYN46_10060"/>
<evidence type="ECO:0000313" key="3">
    <source>
        <dbReference type="EMBL" id="AXI04644.1"/>
    </source>
</evidence>
<accession>A0A345PBI5</accession>
<protein>
    <submittedName>
        <fullName evidence="3">Cytochrome C assembly protein</fullName>
    </submittedName>
</protein>
<dbReference type="Proteomes" id="UP000253940">
    <property type="component" value="Chromosome"/>
</dbReference>
<dbReference type="InterPro" id="IPR052372">
    <property type="entry name" value="YpjD/HemX"/>
</dbReference>
<evidence type="ECO:0000256" key="1">
    <source>
        <dbReference type="SAM" id="Phobius"/>
    </source>
</evidence>
<feature type="transmembrane region" description="Helical" evidence="1">
    <location>
        <begin position="92"/>
        <end position="110"/>
    </location>
</feature>
<dbReference type="GO" id="GO:0017004">
    <property type="term" value="P:cytochrome complex assembly"/>
    <property type="evidence" value="ECO:0007669"/>
    <property type="project" value="InterPro"/>
</dbReference>
<reference evidence="3 4" key="1">
    <citation type="submission" date="2018-07" db="EMBL/GenBank/DDBJ databases">
        <title>Genome sequencing of Moraxellaceae gen. HYN0046.</title>
        <authorList>
            <person name="Kim M."/>
            <person name="Yi H."/>
        </authorList>
    </citation>
    <scope>NUCLEOTIDE SEQUENCE [LARGE SCALE GENOMIC DNA]</scope>
    <source>
        <strain evidence="3 4">HYN0046</strain>
    </source>
</reference>
<dbReference type="EMBL" id="CP031222">
    <property type="protein sequence ID" value="AXI04644.1"/>
    <property type="molecule type" value="Genomic_DNA"/>
</dbReference>
<name>A0A345PBI5_9GAMM</name>
<keyword evidence="1" id="KW-0812">Transmembrane</keyword>
<feature type="transmembrane region" description="Helical" evidence="1">
    <location>
        <begin position="130"/>
        <end position="150"/>
    </location>
</feature>
<proteinExistence type="predicted"/>
<dbReference type="AlphaFoldDB" id="A0A345PBI5"/>
<feature type="transmembrane region" description="Helical" evidence="1">
    <location>
        <begin position="36"/>
        <end position="58"/>
    </location>
</feature>
<dbReference type="OrthoDB" id="9780793at2"/>
<feature type="transmembrane region" description="Helical" evidence="1">
    <location>
        <begin position="179"/>
        <end position="202"/>
    </location>
</feature>
<feature type="transmembrane region" description="Helical" evidence="1">
    <location>
        <begin position="6"/>
        <end position="24"/>
    </location>
</feature>
<feature type="domain" description="Cytochrome c assembly protein" evidence="2">
    <location>
        <begin position="44"/>
        <end position="266"/>
    </location>
</feature>
<gene>
    <name evidence="3" type="ORF">HYN46_10060</name>
</gene>
<feature type="transmembrane region" description="Helical" evidence="1">
    <location>
        <begin position="214"/>
        <end position="232"/>
    </location>
</feature>
<evidence type="ECO:0000259" key="2">
    <source>
        <dbReference type="Pfam" id="PF01578"/>
    </source>
</evidence>
<dbReference type="RefSeq" id="WP_114900708.1">
    <property type="nucleotide sequence ID" value="NZ_CP031222.1"/>
</dbReference>
<dbReference type="PANTHER" id="PTHR38034">
    <property type="entry name" value="INNER MEMBRANE PROTEIN YPJD"/>
    <property type="match status" value="1"/>
</dbReference>
<sequence length="270" mass="29823">MTTVQIVALVVALIAYAGTFWHLLSHLLNKKVPRRMASLTMLLIGLVLHAFILLPALITPQGVNFNLFNILSLTSWLMLTLTLAFSTYRPVLGLNLLGIPVAVAGLLAGALWQAPYQPLATIGHGLEGHIILSLAAYCVLLMAAIQAILLHVQNRELKHKTERRIWVSILPPLQTMESLLFDMLLLGFVLLTAALLLGAVSVENLMAQHLVHKTVLSILSWLTFGILLVGRWRMGWRGQRAVTFTLWGFSLLLIGFIGSKFVLEMILKIA</sequence>
<dbReference type="GO" id="GO:0020037">
    <property type="term" value="F:heme binding"/>
    <property type="evidence" value="ECO:0007669"/>
    <property type="project" value="InterPro"/>
</dbReference>
<evidence type="ECO:0000313" key="4">
    <source>
        <dbReference type="Proteomes" id="UP000253940"/>
    </source>
</evidence>
<dbReference type="PANTHER" id="PTHR38034:SF1">
    <property type="entry name" value="INNER MEMBRANE PROTEIN YPJD"/>
    <property type="match status" value="1"/>
</dbReference>
<dbReference type="InterPro" id="IPR002541">
    <property type="entry name" value="Cyt_c_assembly"/>
</dbReference>
<keyword evidence="1" id="KW-0472">Membrane</keyword>
<keyword evidence="4" id="KW-1185">Reference proteome</keyword>
<feature type="transmembrane region" description="Helical" evidence="1">
    <location>
        <begin position="244"/>
        <end position="263"/>
    </location>
</feature>